<organism evidence="2 3">
    <name type="scientific">Trichonephila clavipes</name>
    <name type="common">Golden silk orbweaver</name>
    <name type="synonym">Nephila clavipes</name>
    <dbReference type="NCBI Taxonomy" id="2585209"/>
    <lineage>
        <taxon>Eukaryota</taxon>
        <taxon>Metazoa</taxon>
        <taxon>Ecdysozoa</taxon>
        <taxon>Arthropoda</taxon>
        <taxon>Chelicerata</taxon>
        <taxon>Arachnida</taxon>
        <taxon>Araneae</taxon>
        <taxon>Araneomorphae</taxon>
        <taxon>Entelegynae</taxon>
        <taxon>Araneoidea</taxon>
        <taxon>Nephilidae</taxon>
        <taxon>Trichonephila</taxon>
    </lineage>
</organism>
<evidence type="ECO:0000256" key="1">
    <source>
        <dbReference type="SAM" id="MobiDB-lite"/>
    </source>
</evidence>
<evidence type="ECO:0000313" key="2">
    <source>
        <dbReference type="EMBL" id="GFY04493.1"/>
    </source>
</evidence>
<comment type="caution">
    <text evidence="2">The sequence shown here is derived from an EMBL/GenBank/DDBJ whole genome shotgun (WGS) entry which is preliminary data.</text>
</comment>
<name>A0A8X6VE27_TRICX</name>
<dbReference type="Proteomes" id="UP000887159">
    <property type="component" value="Unassembled WGS sequence"/>
</dbReference>
<protein>
    <submittedName>
        <fullName evidence="2">Uncharacterized protein</fullName>
    </submittedName>
</protein>
<keyword evidence="3" id="KW-1185">Reference proteome</keyword>
<gene>
    <name evidence="2" type="ORF">TNCV_4415811</name>
</gene>
<accession>A0A8X6VE27</accession>
<proteinExistence type="predicted"/>
<dbReference type="EMBL" id="BMAU01021244">
    <property type="protein sequence ID" value="GFY04493.1"/>
    <property type="molecule type" value="Genomic_DNA"/>
</dbReference>
<feature type="compositionally biased region" description="Polar residues" evidence="1">
    <location>
        <begin position="77"/>
        <end position="87"/>
    </location>
</feature>
<sequence>MYVKSDDAQCPSIDVVWKLREGVLYLRCRPRYLKEIQNDELSPMGSQPEAIFTSTPNPSESIHPALSNAKTSKPRIPSNSLQENYSVRQAPHLMM</sequence>
<evidence type="ECO:0000313" key="3">
    <source>
        <dbReference type="Proteomes" id="UP000887159"/>
    </source>
</evidence>
<dbReference type="AlphaFoldDB" id="A0A8X6VE27"/>
<feature type="region of interest" description="Disordered" evidence="1">
    <location>
        <begin position="39"/>
        <end position="95"/>
    </location>
</feature>
<reference evidence="2" key="1">
    <citation type="submission" date="2020-08" db="EMBL/GenBank/DDBJ databases">
        <title>Multicomponent nature underlies the extraordinary mechanical properties of spider dragline silk.</title>
        <authorList>
            <person name="Kono N."/>
            <person name="Nakamura H."/>
            <person name="Mori M."/>
            <person name="Yoshida Y."/>
            <person name="Ohtoshi R."/>
            <person name="Malay A.D."/>
            <person name="Moran D.A.P."/>
            <person name="Tomita M."/>
            <person name="Numata K."/>
            <person name="Arakawa K."/>
        </authorList>
    </citation>
    <scope>NUCLEOTIDE SEQUENCE</scope>
</reference>